<dbReference type="EMBL" id="CP003466">
    <property type="protein sequence ID" value="AFT70060.1"/>
    <property type="molecule type" value="Genomic_DNA"/>
</dbReference>
<dbReference type="InterPro" id="IPR041698">
    <property type="entry name" value="Methyltransf_25"/>
</dbReference>
<dbReference type="GO" id="GO:0016743">
    <property type="term" value="F:carboxyl- or carbamoyltransferase activity"/>
    <property type="evidence" value="ECO:0007669"/>
    <property type="project" value="UniProtKB-UniRule"/>
</dbReference>
<feature type="compositionally biased region" description="Basic and acidic residues" evidence="5">
    <location>
        <begin position="7"/>
        <end position="21"/>
    </location>
</feature>
<feature type="region of interest" description="Disordered" evidence="5">
    <location>
        <begin position="1"/>
        <end position="21"/>
    </location>
</feature>
<keyword evidence="1 3" id="KW-0808">Transferase</keyword>
<feature type="binding site" evidence="3 4">
    <location>
        <position position="55"/>
    </location>
    <ligand>
        <name>S-adenosyl-L-methionine</name>
        <dbReference type="ChEBI" id="CHEBI:59789"/>
    </ligand>
</feature>
<dbReference type="HOGENOM" id="CLU_078475_0_0_6"/>
<accession>K0CC31</accession>
<dbReference type="PANTHER" id="PTHR43861:SF2">
    <property type="entry name" value="CARBOXY-S-ADENOSYL-L-METHIONINE SYNTHASE"/>
    <property type="match status" value="1"/>
</dbReference>
<evidence type="ECO:0000256" key="4">
    <source>
        <dbReference type="PIRSR" id="PIRSR006325-1"/>
    </source>
</evidence>
<feature type="binding site" evidence="3">
    <location>
        <begin position="133"/>
        <end position="134"/>
    </location>
    <ligand>
        <name>S-adenosyl-L-methionine</name>
        <dbReference type="ChEBI" id="CHEBI:59789"/>
    </ligand>
</feature>
<dbReference type="eggNOG" id="COG4106">
    <property type="taxonomic scope" value="Bacteria"/>
</dbReference>
<feature type="binding site" evidence="3 4">
    <location>
        <begin position="80"/>
        <end position="82"/>
    </location>
    <ligand>
        <name>S-adenosyl-L-methionine</name>
        <dbReference type="ChEBI" id="CHEBI:59789"/>
    </ligand>
</feature>
<evidence type="ECO:0000313" key="7">
    <source>
        <dbReference type="EMBL" id="AFT70060.1"/>
    </source>
</evidence>
<comment type="subunit">
    <text evidence="3">Homodimer.</text>
</comment>
<evidence type="ECO:0000313" key="8">
    <source>
        <dbReference type="Proteomes" id="UP000006286"/>
    </source>
</evidence>
<dbReference type="Gene3D" id="3.40.50.150">
    <property type="entry name" value="Vaccinia Virus protein VP39"/>
    <property type="match status" value="1"/>
</dbReference>
<dbReference type="GO" id="GO:0008168">
    <property type="term" value="F:methyltransferase activity"/>
    <property type="evidence" value="ECO:0007669"/>
    <property type="project" value="UniProtKB-KW"/>
</dbReference>
<protein>
    <recommendedName>
        <fullName evidence="3">Carboxy-S-adenosyl-L-methionine synthase</fullName>
        <shortName evidence="3">Cx-SAM synthase</shortName>
        <ecNumber evidence="3">2.1.3.-</ecNumber>
    </recommendedName>
</protein>
<sequence length="258" mass="29426">MRSPNGRAEHNRERPMTEQRDDIYAQQRERIERFSFDERVVRVFPDMIKRSVPGYATNIDMIGVLAARYAQPDTCLYDLGCSLGAATLAMAALTPPDKGTLVAVDNSPAMIEKARDLLRGEGLQDRVLLRQADVARMDFEPTSVAVLNFTLQFIPLEQRDALIQRLADATREGGILVLSEKIRFEDAAENALQSEWHHAFKRNNGYSDLEISQKRSAIEEVLLPETLAAHEDRLRRAGYREVRVWFRCFNFMSLVAVR</sequence>
<feature type="domain" description="Methyltransferase" evidence="6">
    <location>
        <begin position="78"/>
        <end position="174"/>
    </location>
</feature>
<organism evidence="7 8">
    <name type="scientific">Alcanivorax dieselolei (strain DSM 16502 / CGMCC 1.3690 / MCCC 1A00001 / B-5)</name>
    <name type="common">Alloalcanivorax dieselolei</name>
    <dbReference type="NCBI Taxonomy" id="930169"/>
    <lineage>
        <taxon>Bacteria</taxon>
        <taxon>Pseudomonadati</taxon>
        <taxon>Pseudomonadota</taxon>
        <taxon>Gammaproteobacteria</taxon>
        <taxon>Oceanospirillales</taxon>
        <taxon>Alcanivoracaceae</taxon>
        <taxon>Alloalcanivorax</taxon>
    </lineage>
</organism>
<dbReference type="InterPro" id="IPR029063">
    <property type="entry name" value="SAM-dependent_MTases_sf"/>
</dbReference>
<keyword evidence="2 3" id="KW-0949">S-adenosyl-L-methionine</keyword>
<name>K0CC31_ALCDB</name>
<feature type="binding site" evidence="3">
    <location>
        <position position="215"/>
    </location>
    <ligand>
        <name>S-adenosyl-L-methionine</name>
        <dbReference type="ChEBI" id="CHEBI:59789"/>
    </ligand>
</feature>
<evidence type="ECO:0000256" key="5">
    <source>
        <dbReference type="SAM" id="MobiDB-lite"/>
    </source>
</evidence>
<dbReference type="EC" id="2.1.3.-" evidence="3"/>
<proteinExistence type="inferred from homology"/>
<dbReference type="KEGG" id="adi:B5T_01783"/>
<dbReference type="InterPro" id="IPR005271">
    <property type="entry name" value="CmoA"/>
</dbReference>
<dbReference type="STRING" id="930169.B5T_01783"/>
<comment type="catalytic activity">
    <reaction evidence="3">
        <text>prephenate + S-adenosyl-L-methionine = carboxy-S-adenosyl-L-methionine + 3-phenylpyruvate + H2O</text>
        <dbReference type="Rhea" id="RHEA:51692"/>
        <dbReference type="ChEBI" id="CHEBI:15377"/>
        <dbReference type="ChEBI" id="CHEBI:18005"/>
        <dbReference type="ChEBI" id="CHEBI:29934"/>
        <dbReference type="ChEBI" id="CHEBI:59789"/>
        <dbReference type="ChEBI" id="CHEBI:134278"/>
    </reaction>
</comment>
<feature type="binding site" evidence="3 4">
    <location>
        <position position="148"/>
    </location>
    <ligand>
        <name>S-adenosyl-L-methionine</name>
        <dbReference type="ChEBI" id="CHEBI:59789"/>
    </ligand>
</feature>
<gene>
    <name evidence="3" type="primary">cmoA</name>
    <name evidence="7" type="ordered locus">B5T_01783</name>
</gene>
<evidence type="ECO:0000259" key="6">
    <source>
        <dbReference type="Pfam" id="PF13649"/>
    </source>
</evidence>
<dbReference type="GO" id="GO:1904047">
    <property type="term" value="F:S-adenosyl-L-methionine binding"/>
    <property type="evidence" value="ECO:0007669"/>
    <property type="project" value="UniProtKB-UniRule"/>
</dbReference>
<dbReference type="GO" id="GO:0032259">
    <property type="term" value="P:methylation"/>
    <property type="evidence" value="ECO:0007669"/>
    <property type="project" value="UniProtKB-KW"/>
</dbReference>
<keyword evidence="8" id="KW-1185">Reference proteome</keyword>
<evidence type="ECO:0000256" key="2">
    <source>
        <dbReference type="ARBA" id="ARBA00022691"/>
    </source>
</evidence>
<comment type="function">
    <text evidence="3">Catalyzes the conversion of S-adenosyl-L-methionine (SAM) to carboxy-S-adenosyl-L-methionine (Cx-SAM).</text>
</comment>
<comment type="similarity">
    <text evidence="3">Belongs to the class I-like SAM-binding methyltransferase superfamily. Cx-SAM synthase family.</text>
</comment>
<dbReference type="GO" id="GO:0002098">
    <property type="term" value="P:tRNA wobble uridine modification"/>
    <property type="evidence" value="ECO:0007669"/>
    <property type="project" value="InterPro"/>
</dbReference>
<evidence type="ECO:0000256" key="3">
    <source>
        <dbReference type="HAMAP-Rule" id="MF_01589"/>
    </source>
</evidence>
<dbReference type="PANTHER" id="PTHR43861">
    <property type="entry name" value="TRANS-ACONITATE 2-METHYLTRANSFERASE-RELATED"/>
    <property type="match status" value="1"/>
</dbReference>
<keyword evidence="7" id="KW-0489">Methyltransferase</keyword>
<dbReference type="NCBIfam" id="TIGR00740">
    <property type="entry name" value="carboxy-S-adenosyl-L-methionine synthase CmoA"/>
    <property type="match status" value="1"/>
</dbReference>
<dbReference type="Pfam" id="PF13649">
    <property type="entry name" value="Methyltransf_25"/>
    <property type="match status" value="1"/>
</dbReference>
<dbReference type="AlphaFoldDB" id="K0CC31"/>
<dbReference type="SUPFAM" id="SSF53335">
    <property type="entry name" value="S-adenosyl-L-methionine-dependent methyltransferases"/>
    <property type="match status" value="1"/>
</dbReference>
<feature type="binding site" evidence="3 4">
    <location>
        <begin position="105"/>
        <end position="106"/>
    </location>
    <ligand>
        <name>S-adenosyl-L-methionine</name>
        <dbReference type="ChEBI" id="CHEBI:59789"/>
    </ligand>
</feature>
<dbReference type="HAMAP" id="MF_01589">
    <property type="entry name" value="Cx_SAM_synthase"/>
    <property type="match status" value="1"/>
</dbReference>
<reference evidence="7 8" key="1">
    <citation type="journal article" date="2012" name="J. Bacteriol.">
        <title>Complete genome sequence of Alcanivorax dieselolei type strain B5.</title>
        <authorList>
            <person name="Lai Q."/>
            <person name="Li W."/>
            <person name="Shao Z."/>
        </authorList>
    </citation>
    <scope>NUCLEOTIDE SEQUENCE [LARGE SCALE GENOMIC DNA]</scope>
    <source>
        <strain evidence="8">DSM 16502 / CGMCC 1.3690 / B-5</strain>
    </source>
</reference>
<dbReference type="CDD" id="cd02440">
    <property type="entry name" value="AdoMet_MTases"/>
    <property type="match status" value="1"/>
</dbReference>
<dbReference type="PIRSF" id="PIRSF006325">
    <property type="entry name" value="MeTrfase_bac"/>
    <property type="match status" value="1"/>
</dbReference>
<dbReference type="Proteomes" id="UP000006286">
    <property type="component" value="Chromosome"/>
</dbReference>
<evidence type="ECO:0000256" key="1">
    <source>
        <dbReference type="ARBA" id="ARBA00022679"/>
    </source>
</evidence>
<dbReference type="PATRIC" id="fig|930169.3.peg.1760"/>